<accession>A6J6A3</accession>
<organism evidence="2 3">
    <name type="scientific">Rattus norvegicus</name>
    <name type="common">Rat</name>
    <dbReference type="NCBI Taxonomy" id="10116"/>
    <lineage>
        <taxon>Eukaryota</taxon>
        <taxon>Metazoa</taxon>
        <taxon>Chordata</taxon>
        <taxon>Craniata</taxon>
        <taxon>Vertebrata</taxon>
        <taxon>Euteleostomi</taxon>
        <taxon>Mammalia</taxon>
        <taxon>Eutheria</taxon>
        <taxon>Euarchontoglires</taxon>
        <taxon>Glires</taxon>
        <taxon>Rodentia</taxon>
        <taxon>Myomorpha</taxon>
        <taxon>Muroidea</taxon>
        <taxon>Muridae</taxon>
        <taxon>Murinae</taxon>
        <taxon>Rattus</taxon>
    </lineage>
</organism>
<evidence type="ECO:0000313" key="2">
    <source>
        <dbReference type="EMBL" id="EDM00686.1"/>
    </source>
</evidence>
<proteinExistence type="predicted"/>
<gene>
    <name evidence="2" type="ORF">rCG_62638</name>
</gene>
<dbReference type="AlphaFoldDB" id="A6J6A3"/>
<feature type="chain" id="PRO_5039941223" evidence="1">
    <location>
        <begin position="18"/>
        <end position="39"/>
    </location>
</feature>
<evidence type="ECO:0000313" key="3">
    <source>
        <dbReference type="Proteomes" id="UP000234681"/>
    </source>
</evidence>
<evidence type="ECO:0000256" key="1">
    <source>
        <dbReference type="SAM" id="SignalP"/>
    </source>
</evidence>
<keyword evidence="1" id="KW-0732">Signal</keyword>
<sequence length="39" mass="4079">MCVCMCVCMCVHVLIMACRCPWWLGIAGAGVTGSCGCPL</sequence>
<reference evidence="2 3" key="1">
    <citation type="submission" date="2005-09" db="EMBL/GenBank/DDBJ databases">
        <authorList>
            <person name="Mural R.J."/>
            <person name="Li P.W."/>
            <person name="Adams M.D."/>
            <person name="Amanatides P.G."/>
            <person name="Baden-Tillson H."/>
            <person name="Barnstead M."/>
            <person name="Chin S.H."/>
            <person name="Dew I."/>
            <person name="Evans C.A."/>
            <person name="Ferriera S."/>
            <person name="Flanigan M."/>
            <person name="Fosler C."/>
            <person name="Glodek A."/>
            <person name="Gu Z."/>
            <person name="Holt R.A."/>
            <person name="Jennings D."/>
            <person name="Kraft C.L."/>
            <person name="Lu F."/>
            <person name="Nguyen T."/>
            <person name="Nusskern D.R."/>
            <person name="Pfannkoch C.M."/>
            <person name="Sitter C."/>
            <person name="Sutton G.G."/>
            <person name="Venter J.C."/>
            <person name="Wang Z."/>
            <person name="Woodage T."/>
            <person name="Zheng X.H."/>
            <person name="Zhong F."/>
        </authorList>
    </citation>
    <scope>NUCLEOTIDE SEQUENCE [LARGE SCALE GENOMIC DNA]</scope>
    <source>
        <strain>BN</strain>
        <strain evidence="3">Sprague-Dawley</strain>
    </source>
</reference>
<name>A6J6A3_RAT</name>
<feature type="non-terminal residue" evidence="2">
    <location>
        <position position="39"/>
    </location>
</feature>
<dbReference type="Proteomes" id="UP000234681">
    <property type="component" value="Chromosome 2"/>
</dbReference>
<protein>
    <submittedName>
        <fullName evidence="2">RCG62638</fullName>
    </submittedName>
</protein>
<dbReference type="EMBL" id="CH473976">
    <property type="protein sequence ID" value="EDM00686.1"/>
    <property type="molecule type" value="Genomic_DNA"/>
</dbReference>
<feature type="signal peptide" evidence="1">
    <location>
        <begin position="1"/>
        <end position="17"/>
    </location>
</feature>